<keyword evidence="5 11" id="KW-0732">Signal</keyword>
<organism evidence="13">
    <name type="scientific">Xenopsylla cheopis</name>
    <name type="common">Oriental rat flea</name>
    <name type="synonym">Pulex cheopis</name>
    <dbReference type="NCBI Taxonomy" id="163159"/>
    <lineage>
        <taxon>Eukaryota</taxon>
        <taxon>Metazoa</taxon>
        <taxon>Ecdysozoa</taxon>
        <taxon>Arthropoda</taxon>
        <taxon>Hexapoda</taxon>
        <taxon>Insecta</taxon>
        <taxon>Pterygota</taxon>
        <taxon>Neoptera</taxon>
        <taxon>Endopterygota</taxon>
        <taxon>Siphonaptera</taxon>
        <taxon>Pulicidae</taxon>
        <taxon>Xenopsyllinae</taxon>
        <taxon>Xenopsylla</taxon>
    </lineage>
</organism>
<dbReference type="InterPro" id="IPR011682">
    <property type="entry name" value="Glyco_hydro_38_C"/>
</dbReference>
<evidence type="ECO:0000256" key="3">
    <source>
        <dbReference type="ARBA" id="ARBA00012752"/>
    </source>
</evidence>
<dbReference type="InterPro" id="IPR000602">
    <property type="entry name" value="Glyco_hydro_38_N"/>
</dbReference>
<dbReference type="InterPro" id="IPR027291">
    <property type="entry name" value="Glyco_hydro_38_N_sf"/>
</dbReference>
<evidence type="ECO:0000256" key="9">
    <source>
        <dbReference type="ARBA" id="ARBA00023180"/>
    </source>
</evidence>
<dbReference type="PANTHER" id="PTHR11607:SF3">
    <property type="entry name" value="LYSOSOMAL ALPHA-MANNOSIDASE"/>
    <property type="match status" value="1"/>
</dbReference>
<dbReference type="FunFam" id="1.20.1270.50:FF:000002">
    <property type="entry name" value="Alpha-mannosidase"/>
    <property type="match status" value="1"/>
</dbReference>
<dbReference type="GO" id="GO:0004559">
    <property type="term" value="F:alpha-mannosidase activity"/>
    <property type="evidence" value="ECO:0007669"/>
    <property type="project" value="UniProtKB-EC"/>
</dbReference>
<evidence type="ECO:0000256" key="7">
    <source>
        <dbReference type="ARBA" id="ARBA00022833"/>
    </source>
</evidence>
<dbReference type="Gene3D" id="3.20.110.10">
    <property type="entry name" value="Glycoside hydrolase 38, N terminal domain"/>
    <property type="match status" value="1"/>
</dbReference>
<dbReference type="FunFam" id="2.70.98.30:FF:000003">
    <property type="entry name" value="Alpha-mannosidase"/>
    <property type="match status" value="1"/>
</dbReference>
<feature type="signal peptide" evidence="11">
    <location>
        <begin position="1"/>
        <end position="20"/>
    </location>
</feature>
<dbReference type="Pfam" id="PF01074">
    <property type="entry name" value="Glyco_hydro_38N"/>
    <property type="match status" value="1"/>
</dbReference>
<evidence type="ECO:0000313" key="13">
    <source>
        <dbReference type="EMBL" id="NOV51332.1"/>
    </source>
</evidence>
<keyword evidence="10 11" id="KW-0326">Glycosidase</keyword>
<dbReference type="InterPro" id="IPR050843">
    <property type="entry name" value="Glycosyl_Hydrlase_38"/>
</dbReference>
<evidence type="ECO:0000256" key="1">
    <source>
        <dbReference type="ARBA" id="ARBA00000365"/>
    </source>
</evidence>
<dbReference type="SMART" id="SM00872">
    <property type="entry name" value="Alpha-mann_mid"/>
    <property type="match status" value="1"/>
</dbReference>
<dbReference type="GO" id="GO:0006013">
    <property type="term" value="P:mannose metabolic process"/>
    <property type="evidence" value="ECO:0007669"/>
    <property type="project" value="InterPro"/>
</dbReference>
<dbReference type="SUPFAM" id="SSF88713">
    <property type="entry name" value="Glycoside hydrolase/deacetylase"/>
    <property type="match status" value="1"/>
</dbReference>
<dbReference type="InterPro" id="IPR037094">
    <property type="entry name" value="Glyco_hydro_38_cen_sf"/>
</dbReference>
<dbReference type="AlphaFoldDB" id="A0A6M2DYP7"/>
<dbReference type="Pfam" id="PF21260">
    <property type="entry name" value="Laman-like_dom"/>
    <property type="match status" value="1"/>
</dbReference>
<dbReference type="Gene3D" id="1.20.1270.50">
    <property type="entry name" value="Glycoside hydrolase family 38, central domain"/>
    <property type="match status" value="2"/>
</dbReference>
<protein>
    <recommendedName>
        <fullName evidence="3 11">Alpha-mannosidase</fullName>
        <ecNumber evidence="11">3.2.1.-</ecNumber>
    </recommendedName>
</protein>
<comment type="catalytic activity">
    <reaction evidence="1">
        <text>Hydrolysis of terminal, non-reducing alpha-D-mannose residues in alpha-D-mannosides.</text>
        <dbReference type="EC" id="3.2.1.24"/>
    </reaction>
</comment>
<evidence type="ECO:0000256" key="5">
    <source>
        <dbReference type="ARBA" id="ARBA00022729"/>
    </source>
</evidence>
<feature type="chain" id="PRO_5027155412" description="Alpha-mannosidase" evidence="11">
    <location>
        <begin position="21"/>
        <end position="1061"/>
    </location>
</feature>
<dbReference type="GO" id="GO:0005764">
    <property type="term" value="C:lysosome"/>
    <property type="evidence" value="ECO:0007669"/>
    <property type="project" value="TreeGrafter"/>
</dbReference>
<comment type="similarity">
    <text evidence="2 11">Belongs to the glycosyl hydrolase 38 family.</text>
</comment>
<evidence type="ECO:0000256" key="10">
    <source>
        <dbReference type="ARBA" id="ARBA00023295"/>
    </source>
</evidence>
<dbReference type="InterPro" id="IPR028995">
    <property type="entry name" value="Glyco_hydro_57/38_cen_sf"/>
</dbReference>
<dbReference type="InterPro" id="IPR041147">
    <property type="entry name" value="GH38_C"/>
</dbReference>
<evidence type="ECO:0000256" key="6">
    <source>
        <dbReference type="ARBA" id="ARBA00022801"/>
    </source>
</evidence>
<keyword evidence="9" id="KW-0325">Glycoprotein</keyword>
<dbReference type="Pfam" id="PF07748">
    <property type="entry name" value="Glyco_hydro_38C"/>
    <property type="match status" value="1"/>
</dbReference>
<dbReference type="FunFam" id="1.20.1270.50:FF:000003">
    <property type="entry name" value="Alpha-mannosidase"/>
    <property type="match status" value="1"/>
</dbReference>
<feature type="domain" description="Glycoside hydrolase family 38 central" evidence="12">
    <location>
        <begin position="388"/>
        <end position="460"/>
    </location>
</feature>
<sequence length="1061" mass="120450">MYRATVLAACALALLANVECRYAGDRTNHIRRASVSSEEHQEIRHRVHKASTCGYESCPVPKPGMLNVHLVPHTHDDVGWLKTVDQYYYGSRNNIQKAGVQYILDSVVSELIKDPAKKFIYVESAFLMKWWDEQTPELQEQVRELVNQGRLEIIGGAWSMNDEAVTHYQSIVDQFTWGLRRLNETFGECARPRIGWQIDPFGHSREQASLFAQLGFDGMFLGRLDYQDKMRRLEDKEPEMLWHASDNLGEAADLFTGVLYNNYGPPPGFCFDILCQDEPIIDDKRSYDYNVDKRINEFLMAVESQAKRFTTNNIVLTMGGDFTYMDAQMYFKNMDKLIRETNKRQSNGSMVNAFYSTPSCYLKSLHDADKTWTTKNDDFFPYASDPHTYWTGYFTSRPTLKWFERVGNNMLQVCKQLNALVRNEPDSLELLREAMGVMQHHDAITGTEKQHVAEDYAKLLHDAVSGCAESSGDALRKIFANATNVSSQYNKMAVNMELETCPGLNISQCAYSEREDSFVVTLYNPLARTKKQFVRLPVQAGTQEAQISYTVLDHEGKAVPSQLVPVPSFVRNLPGRTANTTAELIFLAEIPPVGVASYLVNRQKTKNSEGENADYLYADLKSAKYNKADQLVIGTQDLSLTLDTKSGRVINGSFNGTELNLNQEFLYYRGASGNNEVFENRSSGAYIFRPNGTAHPILDGKDSIKFDFVAGDLIDEVHQTWGDFVHQIIRVYKVGVDYAEFDWVVGPLPDKKDPFDGREIINRFTTNLKTDGHFATDSNGRETLHRKLNHRDTWNVSIVEQEAGNYYPITSLLRLTGMPENSDKGVSLAVIPDRAQGGSSLADGQLELMVHRRLFRDDAFGVGEALNETAYGEGLIARGTHYVRAGSSEDKTALGKERVLAQDVLLPVILFFSSGKNYSKEQWKQTAQKYSALSKELPPSLHLMTLEPWGQNKVLLRLEHFFEQDDHPEWSLPATVDLQNLFSAFTVKSVRETTLGGNQWLSDAERFKWKTNDKTPKRHNKRTLDLENDASTYKMEKHFIPLNGTEVTLRPMEIRTFILEI</sequence>
<proteinExistence type="inferred from homology"/>
<name>A0A6M2DYP7_XENCH</name>
<reference evidence="13" key="1">
    <citation type="submission" date="2020-03" db="EMBL/GenBank/DDBJ databases">
        <title>Transcriptomic Profiling of the Digestive Tract of the Rat Flea, Xenopsylla cheopis, Following Blood Feeding and Infection with Yersinia pestis.</title>
        <authorList>
            <person name="Bland D.M."/>
            <person name="Martens C.A."/>
            <person name="Virtaneva K."/>
            <person name="Kanakabandi K."/>
            <person name="Long D."/>
            <person name="Rosenke R."/>
            <person name="Saturday G.A."/>
            <person name="Hoyt F.H."/>
            <person name="Bruno D.P."/>
            <person name="Ribeiro J.M.C."/>
            <person name="Hinnebusch J."/>
        </authorList>
    </citation>
    <scope>NUCLEOTIDE SEQUENCE</scope>
</reference>
<dbReference type="InterPro" id="IPR048534">
    <property type="entry name" value="Man2a1-like_dom"/>
</dbReference>
<evidence type="ECO:0000259" key="12">
    <source>
        <dbReference type="SMART" id="SM00872"/>
    </source>
</evidence>
<keyword evidence="7 11" id="KW-0862">Zinc</keyword>
<keyword evidence="4 11" id="KW-0479">Metal-binding</keyword>
<dbReference type="FunFam" id="2.60.40.1180:FF:000018">
    <property type="entry name" value="Alpha-mannosidase"/>
    <property type="match status" value="1"/>
</dbReference>
<dbReference type="InterPro" id="IPR011013">
    <property type="entry name" value="Gal_mutarotase_sf_dom"/>
</dbReference>
<evidence type="ECO:0000256" key="8">
    <source>
        <dbReference type="ARBA" id="ARBA00023157"/>
    </source>
</evidence>
<dbReference type="CDD" id="cd10810">
    <property type="entry name" value="GH38N_AMII_LAM_like"/>
    <property type="match status" value="1"/>
</dbReference>
<dbReference type="GO" id="GO:0046872">
    <property type="term" value="F:metal ion binding"/>
    <property type="evidence" value="ECO:0007669"/>
    <property type="project" value="UniProtKB-KW"/>
</dbReference>
<dbReference type="Gene3D" id="2.70.98.30">
    <property type="entry name" value="Golgi alpha-mannosidase II, domain 4"/>
    <property type="match status" value="1"/>
</dbReference>
<dbReference type="InterPro" id="IPR011330">
    <property type="entry name" value="Glyco_hydro/deAcase_b/a-brl"/>
</dbReference>
<dbReference type="Gene3D" id="2.60.40.1360">
    <property type="match status" value="1"/>
</dbReference>
<keyword evidence="6 11" id="KW-0378">Hydrolase</keyword>
<comment type="cofactor">
    <cofactor evidence="11">
        <name>Zn(2+)</name>
        <dbReference type="ChEBI" id="CHEBI:29105"/>
    </cofactor>
    <text evidence="11">Binds 1 zinc ion per subunit.</text>
</comment>
<accession>A0A6M2DYP7</accession>
<dbReference type="SUPFAM" id="SSF88688">
    <property type="entry name" value="Families 57/38 glycoside transferase middle domain"/>
    <property type="match status" value="1"/>
</dbReference>
<evidence type="ECO:0000256" key="2">
    <source>
        <dbReference type="ARBA" id="ARBA00009792"/>
    </source>
</evidence>
<keyword evidence="8" id="KW-1015">Disulfide bond</keyword>
<dbReference type="Pfam" id="PF09261">
    <property type="entry name" value="Alpha-mann_mid"/>
    <property type="match status" value="1"/>
</dbReference>
<dbReference type="EMBL" id="GIIL01007606">
    <property type="protein sequence ID" value="NOV51332.1"/>
    <property type="molecule type" value="Transcribed_RNA"/>
</dbReference>
<dbReference type="PANTHER" id="PTHR11607">
    <property type="entry name" value="ALPHA-MANNOSIDASE"/>
    <property type="match status" value="1"/>
</dbReference>
<dbReference type="InterPro" id="IPR013780">
    <property type="entry name" value="Glyco_hydro_b"/>
</dbReference>
<evidence type="ECO:0000256" key="11">
    <source>
        <dbReference type="RuleBase" id="RU361199"/>
    </source>
</evidence>
<dbReference type="Pfam" id="PF17677">
    <property type="entry name" value="Glyco_hydro38C2"/>
    <property type="match status" value="1"/>
</dbReference>
<dbReference type="FunFam" id="3.20.110.10:FF:000001">
    <property type="entry name" value="Alpha-mannosidase"/>
    <property type="match status" value="1"/>
</dbReference>
<dbReference type="Gene3D" id="2.60.40.1180">
    <property type="entry name" value="Golgi alpha-mannosidase II"/>
    <property type="match status" value="1"/>
</dbReference>
<dbReference type="InterPro" id="IPR015341">
    <property type="entry name" value="Glyco_hydro_38_cen"/>
</dbReference>
<evidence type="ECO:0000256" key="4">
    <source>
        <dbReference type="ARBA" id="ARBA00022723"/>
    </source>
</evidence>
<dbReference type="EC" id="3.2.1.-" evidence="11"/>
<dbReference type="SUPFAM" id="SSF74650">
    <property type="entry name" value="Galactose mutarotase-like"/>
    <property type="match status" value="1"/>
</dbReference>
<dbReference type="GO" id="GO:0030246">
    <property type="term" value="F:carbohydrate binding"/>
    <property type="evidence" value="ECO:0007669"/>
    <property type="project" value="InterPro"/>
</dbReference>